<proteinExistence type="predicted"/>
<geneLocation type="plasmid" evidence="2 3">
    <name>pAzo01</name>
</geneLocation>
<gene>
    <name evidence="2" type="ordered locus">Aazo_5248</name>
</gene>
<evidence type="ECO:0000256" key="1">
    <source>
        <dbReference type="SAM" id="MobiDB-lite"/>
    </source>
</evidence>
<evidence type="ECO:0000313" key="3">
    <source>
        <dbReference type="Proteomes" id="UP000001511"/>
    </source>
</evidence>
<dbReference type="RefSeq" id="WP_013193275.1">
    <property type="nucleotide sequence ID" value="NC_014249.1"/>
</dbReference>
<evidence type="ECO:0000313" key="2">
    <source>
        <dbReference type="EMBL" id="ADI66266.1"/>
    </source>
</evidence>
<dbReference type="EMBL" id="CP002060">
    <property type="protein sequence ID" value="ADI66266.1"/>
    <property type="molecule type" value="Genomic_DNA"/>
</dbReference>
<dbReference type="Proteomes" id="UP000001511">
    <property type="component" value="Plasmid pAzo01"/>
</dbReference>
<keyword evidence="2" id="KW-0614">Plasmid</keyword>
<protein>
    <submittedName>
        <fullName evidence="2">CCDC68 coiled-coil domain containing 68</fullName>
    </submittedName>
</protein>
<feature type="region of interest" description="Disordered" evidence="1">
    <location>
        <begin position="1"/>
        <end position="28"/>
    </location>
</feature>
<reference evidence="2 3" key="1">
    <citation type="journal article" date="2010" name="PLoS ONE">
        <title>Genome erosion in a nitrogen-fixing vertically transmitted endosymbiotic multicellular cyanobacterium.</title>
        <authorList>
            <person name="Ran L."/>
            <person name="Larsson J."/>
            <person name="Vigil-Stenman T."/>
            <person name="Nylander J.A."/>
            <person name="Ininbergs K."/>
            <person name="Zheng W.W."/>
            <person name="Lapidus A."/>
            <person name="Lowry S."/>
            <person name="Haselkorn R."/>
            <person name="Bergman B."/>
        </authorList>
    </citation>
    <scope>NUCLEOTIDE SEQUENCE [LARGE SCALE GENOMIC DNA]</scope>
    <source>
        <strain evidence="3">0708</strain>
        <plasmid evidence="3">Plasmid pAzo01</plasmid>
    </source>
</reference>
<dbReference type="KEGG" id="naz:Aazo_5248"/>
<dbReference type="HOGENOM" id="CLU_2992222_0_0_3"/>
<accession>D7E5K7</accession>
<sequence length="57" mass="6712">MSKELVQLPKIGKTEKLERQSPNSRKYCEVRTREHSLLEEVEAMRSAIQKSKGRYAY</sequence>
<name>D7E5K7_NOSA0</name>
<organism evidence="2 3">
    <name type="scientific">Nostoc azollae (strain 0708)</name>
    <name type="common">Anabaena azollae (strain 0708)</name>
    <dbReference type="NCBI Taxonomy" id="551115"/>
    <lineage>
        <taxon>Bacteria</taxon>
        <taxon>Bacillati</taxon>
        <taxon>Cyanobacteriota</taxon>
        <taxon>Cyanophyceae</taxon>
        <taxon>Nostocales</taxon>
        <taxon>Nostocaceae</taxon>
        <taxon>Trichormus</taxon>
    </lineage>
</organism>
<dbReference type="AlphaFoldDB" id="D7E5K7"/>
<keyword evidence="3" id="KW-1185">Reference proteome</keyword>